<proteinExistence type="predicted"/>
<dbReference type="HOGENOM" id="CLU_2370939_0_0_5"/>
<feature type="region of interest" description="Disordered" evidence="1">
    <location>
        <begin position="1"/>
        <end position="95"/>
    </location>
</feature>
<dbReference type="AlphaFoldDB" id="Q210E1"/>
<evidence type="ECO:0000313" key="2">
    <source>
        <dbReference type="EMBL" id="ABD89245.1"/>
    </source>
</evidence>
<evidence type="ECO:0000256" key="1">
    <source>
        <dbReference type="SAM" id="MobiDB-lite"/>
    </source>
</evidence>
<name>Q210E1_RHOPB</name>
<reference evidence="2" key="1">
    <citation type="submission" date="2006-03" db="EMBL/GenBank/DDBJ databases">
        <title>Complete sequence of Rhodopseudomonas palustris BisB18.</title>
        <authorList>
            <consortium name="US DOE Joint Genome Institute"/>
            <person name="Copeland A."/>
            <person name="Lucas S."/>
            <person name="Lapidus A."/>
            <person name="Barry K."/>
            <person name="Detter J.C."/>
            <person name="Glavina del Rio T."/>
            <person name="Hammon N."/>
            <person name="Israni S."/>
            <person name="Dalin E."/>
            <person name="Tice H."/>
            <person name="Pitluck S."/>
            <person name="Chain P."/>
            <person name="Malfatti S."/>
            <person name="Shin M."/>
            <person name="Vergez L."/>
            <person name="Schmutz J."/>
            <person name="Larimer F."/>
            <person name="Land M."/>
            <person name="Hauser L."/>
            <person name="Pelletier D.A."/>
            <person name="Kyrpides N."/>
            <person name="Anderson I."/>
            <person name="Oda Y."/>
            <person name="Harwood C.S."/>
            <person name="Richardson P."/>
        </authorList>
    </citation>
    <scope>NUCLEOTIDE SEQUENCE [LARGE SCALE GENOMIC DNA]</scope>
    <source>
        <strain evidence="2">BisB18</strain>
    </source>
</reference>
<organism evidence="2">
    <name type="scientific">Rhodopseudomonas palustris (strain BisB18)</name>
    <dbReference type="NCBI Taxonomy" id="316056"/>
    <lineage>
        <taxon>Bacteria</taxon>
        <taxon>Pseudomonadati</taxon>
        <taxon>Pseudomonadota</taxon>
        <taxon>Alphaproteobacteria</taxon>
        <taxon>Hyphomicrobiales</taxon>
        <taxon>Nitrobacteraceae</taxon>
        <taxon>Rhodopseudomonas</taxon>
    </lineage>
</organism>
<accession>Q210E1</accession>
<sequence length="95" mass="10271">MNNREMIVRSPGEGDPDRQGKKRQRQGPTDQGGDFVDPGAGRDPRGRRLGTPCRKLAHDHAATNTPVRSNNEGLGGSEAFDDLHPPIIKASSRST</sequence>
<gene>
    <name evidence="2" type="ordered locus">RPC_3710</name>
</gene>
<dbReference type="KEGG" id="rpc:RPC_3710"/>
<protein>
    <submittedName>
        <fullName evidence="2">Uncharacterized protein</fullName>
    </submittedName>
</protein>
<feature type="compositionally biased region" description="Polar residues" evidence="1">
    <location>
        <begin position="62"/>
        <end position="72"/>
    </location>
</feature>
<dbReference type="EMBL" id="CP000301">
    <property type="protein sequence ID" value="ABD89245.1"/>
    <property type="molecule type" value="Genomic_DNA"/>
</dbReference>